<keyword evidence="9 11" id="KW-0030">Aminoacyl-tRNA synthetase</keyword>
<evidence type="ECO:0000256" key="7">
    <source>
        <dbReference type="ARBA" id="ARBA00022840"/>
    </source>
</evidence>
<dbReference type="InterPro" id="IPR006194">
    <property type="entry name" value="Gly-tRNA-synth_heterodimer"/>
</dbReference>
<evidence type="ECO:0000256" key="10">
    <source>
        <dbReference type="ARBA" id="ARBA00047937"/>
    </source>
</evidence>
<dbReference type="Pfam" id="PF05746">
    <property type="entry name" value="DALR_1"/>
    <property type="match status" value="1"/>
</dbReference>
<dbReference type="PANTHER" id="PTHR30075">
    <property type="entry name" value="GLYCYL-TRNA SYNTHETASE"/>
    <property type="match status" value="1"/>
</dbReference>
<reference evidence="13 14" key="1">
    <citation type="submission" date="2017-03" db="EMBL/GenBank/DDBJ databases">
        <title>Complete genome sequence of Candidatus 'Thiodictyon syntrophicum' sp. nov. strain Cad16T, a photolithoautotroph purple sulfur bacterium isolated from an alpine meromictic lake.</title>
        <authorList>
            <person name="Luedin S.M."/>
            <person name="Pothier J.F."/>
            <person name="Danza F."/>
            <person name="Storelli N."/>
            <person name="Wittwer M."/>
            <person name="Tonolla M."/>
        </authorList>
    </citation>
    <scope>NUCLEOTIDE SEQUENCE [LARGE SCALE GENOMIC DNA]</scope>
    <source>
        <strain evidence="13 14">Cad16T</strain>
    </source>
</reference>
<evidence type="ECO:0000256" key="4">
    <source>
        <dbReference type="ARBA" id="ARBA00022490"/>
    </source>
</evidence>
<comment type="similarity">
    <text evidence="2 11">Belongs to the class-II aminoacyl-tRNA synthetase family.</text>
</comment>
<dbReference type="GO" id="GO:0004820">
    <property type="term" value="F:glycine-tRNA ligase activity"/>
    <property type="evidence" value="ECO:0007669"/>
    <property type="project" value="UniProtKB-UniRule"/>
</dbReference>
<evidence type="ECO:0000256" key="9">
    <source>
        <dbReference type="ARBA" id="ARBA00023146"/>
    </source>
</evidence>
<dbReference type="HAMAP" id="MF_00255">
    <property type="entry name" value="Gly_tRNA_synth_beta"/>
    <property type="match status" value="1"/>
</dbReference>
<keyword evidence="14" id="KW-1185">Reference proteome</keyword>
<feature type="domain" description="DALR anticodon binding" evidence="12">
    <location>
        <begin position="581"/>
        <end position="680"/>
    </location>
</feature>
<keyword evidence="6 11" id="KW-0547">Nucleotide-binding</keyword>
<dbReference type="InterPro" id="IPR015944">
    <property type="entry name" value="Gly-tRNA-synth_bsu"/>
</dbReference>
<dbReference type="PANTHER" id="PTHR30075:SF2">
    <property type="entry name" value="GLYCINE--TRNA LIGASE, CHLOROPLASTIC_MITOCHONDRIAL 2"/>
    <property type="match status" value="1"/>
</dbReference>
<evidence type="ECO:0000256" key="8">
    <source>
        <dbReference type="ARBA" id="ARBA00022917"/>
    </source>
</evidence>
<keyword evidence="8 11" id="KW-0648">Protein biosynthesis</keyword>
<dbReference type="GO" id="GO:0005524">
    <property type="term" value="F:ATP binding"/>
    <property type="evidence" value="ECO:0007669"/>
    <property type="project" value="UniProtKB-UniRule"/>
</dbReference>
<keyword evidence="4 11" id="KW-0963">Cytoplasm</keyword>
<name>A0A2K8UGD7_9GAMM</name>
<dbReference type="AlphaFoldDB" id="A0A2K8UGD7"/>
<accession>A0A2K8UGD7</accession>
<dbReference type="GO" id="GO:0006420">
    <property type="term" value="P:arginyl-tRNA aminoacylation"/>
    <property type="evidence" value="ECO:0007669"/>
    <property type="project" value="InterPro"/>
</dbReference>
<evidence type="ECO:0000256" key="6">
    <source>
        <dbReference type="ARBA" id="ARBA00022741"/>
    </source>
</evidence>
<gene>
    <name evidence="11" type="primary">glyS</name>
    <name evidence="13" type="ORF">THSYN_00035</name>
</gene>
<evidence type="ECO:0000256" key="3">
    <source>
        <dbReference type="ARBA" id="ARBA00011209"/>
    </source>
</evidence>
<dbReference type="PRINTS" id="PR01045">
    <property type="entry name" value="TRNASYNTHGB"/>
</dbReference>
<dbReference type="InterPro" id="IPR008909">
    <property type="entry name" value="DALR_anticod-bd"/>
</dbReference>
<keyword evidence="5 11" id="KW-0436">Ligase</keyword>
<dbReference type="EC" id="6.1.1.14" evidence="11"/>
<organism evidence="13 14">
    <name type="scientific">Candidatus Thiodictyon syntrophicum</name>
    <dbReference type="NCBI Taxonomy" id="1166950"/>
    <lineage>
        <taxon>Bacteria</taxon>
        <taxon>Pseudomonadati</taxon>
        <taxon>Pseudomonadota</taxon>
        <taxon>Gammaproteobacteria</taxon>
        <taxon>Chromatiales</taxon>
        <taxon>Chromatiaceae</taxon>
        <taxon>Thiodictyon</taxon>
    </lineage>
</organism>
<protein>
    <recommendedName>
        <fullName evidence="11">Glycine--tRNA ligase beta subunit</fullName>
        <ecNumber evidence="11">6.1.1.14</ecNumber>
    </recommendedName>
    <alternativeName>
        <fullName evidence="11">Glycyl-tRNA synthetase beta subunit</fullName>
        <shortName evidence="11">GlyRS</shortName>
    </alternativeName>
</protein>
<dbReference type="GO" id="GO:0004814">
    <property type="term" value="F:arginine-tRNA ligase activity"/>
    <property type="evidence" value="ECO:0007669"/>
    <property type="project" value="InterPro"/>
</dbReference>
<dbReference type="KEGG" id="tsy:THSYN_00035"/>
<dbReference type="GO" id="GO:0005829">
    <property type="term" value="C:cytosol"/>
    <property type="evidence" value="ECO:0007669"/>
    <property type="project" value="TreeGrafter"/>
</dbReference>
<dbReference type="PROSITE" id="PS50861">
    <property type="entry name" value="AA_TRNA_LIGASE_II_GLYAB"/>
    <property type="match status" value="1"/>
</dbReference>
<evidence type="ECO:0000259" key="12">
    <source>
        <dbReference type="Pfam" id="PF05746"/>
    </source>
</evidence>
<dbReference type="EMBL" id="CP020370">
    <property type="protein sequence ID" value="AUB84587.1"/>
    <property type="molecule type" value="Genomic_DNA"/>
</dbReference>
<keyword evidence="7 11" id="KW-0067">ATP-binding</keyword>
<evidence type="ECO:0000256" key="2">
    <source>
        <dbReference type="ARBA" id="ARBA00008226"/>
    </source>
</evidence>
<dbReference type="SUPFAM" id="SSF109604">
    <property type="entry name" value="HD-domain/PDEase-like"/>
    <property type="match status" value="1"/>
</dbReference>
<evidence type="ECO:0000256" key="1">
    <source>
        <dbReference type="ARBA" id="ARBA00004496"/>
    </source>
</evidence>
<dbReference type="Pfam" id="PF02092">
    <property type="entry name" value="tRNA_synt_2f"/>
    <property type="match status" value="1"/>
</dbReference>
<dbReference type="Proteomes" id="UP000232638">
    <property type="component" value="Chromosome"/>
</dbReference>
<evidence type="ECO:0000313" key="13">
    <source>
        <dbReference type="EMBL" id="AUB84587.1"/>
    </source>
</evidence>
<proteinExistence type="inferred from homology"/>
<evidence type="ECO:0000256" key="11">
    <source>
        <dbReference type="HAMAP-Rule" id="MF_00255"/>
    </source>
</evidence>
<evidence type="ECO:0000256" key="5">
    <source>
        <dbReference type="ARBA" id="ARBA00022598"/>
    </source>
</evidence>
<dbReference type="GO" id="GO:0006426">
    <property type="term" value="P:glycyl-tRNA aminoacylation"/>
    <property type="evidence" value="ECO:0007669"/>
    <property type="project" value="UniProtKB-UniRule"/>
</dbReference>
<sequence length="699" mass="76406">MTQDLLIEIGTEELPPVSLQGLAKAFADGIDAQLTENGIGHGPGTPYCTPRRLAVLVAQVETQQAHRTITRRGPAVAAAFGPEGHPTKALEGFARSCGVAVSDLARERSDKGEWVVCRTLESGQTTARLLPGVLEQALAGLPVARRMRWGTGDAEFVRPVHWVCILLGDEAVPAQVLGVRAGTETFGHRFHAPGPLTVTHASLYPRLLRERGFVEPCFEQRRALIVDQVQQLTATHRVTADLPPELLDEVTGLVEWPTAIFGSFDESFLSVPPEVLIETMEKNQKYFPVRDHNGCLQARFIAVSNIESKCPEQVIRGNERVIRPRFADAQFFWRQGLNQPLAAYFDRLESIVFQDKLGSVADRCRRVARLAGSIAATIGEDPELVGRAAMLAKCDLATTMVAEFPSLQGIMGRYYAQHADEPPAVCAAIEEQYLPRHAGDALPARGCGLVLALADRLDLLVGSFGIGHRPTGAKDPYGLRRASIAVVRMLVETPLDLDLNSLLSASQGGFESGVLSPGTTDEVLAYVMARLEGYYQERGVLPDSVASVIGAGGATLSQLDGRIRAVQSFRNRPEALALAGANKRISNILAKARASFDRAARPNPDLFTDDAEHRLWHRIQGLELATAPLMRECDFAGVLEQLAQLRDDVGQFFDQVMVMCEDRSVQDNRLLLLTLLRALFLQVADISMLQIAHTQFIEQ</sequence>
<comment type="catalytic activity">
    <reaction evidence="10 11">
        <text>tRNA(Gly) + glycine + ATP = glycyl-tRNA(Gly) + AMP + diphosphate</text>
        <dbReference type="Rhea" id="RHEA:16013"/>
        <dbReference type="Rhea" id="RHEA-COMP:9664"/>
        <dbReference type="Rhea" id="RHEA-COMP:9683"/>
        <dbReference type="ChEBI" id="CHEBI:30616"/>
        <dbReference type="ChEBI" id="CHEBI:33019"/>
        <dbReference type="ChEBI" id="CHEBI:57305"/>
        <dbReference type="ChEBI" id="CHEBI:78442"/>
        <dbReference type="ChEBI" id="CHEBI:78522"/>
        <dbReference type="ChEBI" id="CHEBI:456215"/>
        <dbReference type="EC" id="6.1.1.14"/>
    </reaction>
</comment>
<comment type="subunit">
    <text evidence="3 11">Tetramer of two alpha and two beta subunits.</text>
</comment>
<comment type="subcellular location">
    <subcellularLocation>
        <location evidence="1 11">Cytoplasm</location>
    </subcellularLocation>
</comment>
<evidence type="ECO:0000313" key="14">
    <source>
        <dbReference type="Proteomes" id="UP000232638"/>
    </source>
</evidence>
<dbReference type="NCBIfam" id="TIGR00211">
    <property type="entry name" value="glyS"/>
    <property type="match status" value="1"/>
</dbReference>
<dbReference type="OrthoDB" id="9775440at2"/>